<accession>A0A2A9NNT3</accession>
<dbReference type="EMBL" id="KZ301994">
    <property type="protein sequence ID" value="PFH50984.1"/>
    <property type="molecule type" value="Genomic_DNA"/>
</dbReference>
<dbReference type="Proteomes" id="UP000242287">
    <property type="component" value="Unassembled WGS sequence"/>
</dbReference>
<reference evidence="1 2" key="1">
    <citation type="submission" date="2014-02" db="EMBL/GenBank/DDBJ databases">
        <title>Transposable element dynamics among asymbiotic and ectomycorrhizal Amanita fungi.</title>
        <authorList>
            <consortium name="DOE Joint Genome Institute"/>
            <person name="Hess J."/>
            <person name="Skrede I."/>
            <person name="Wolfe B."/>
            <person name="LaButti K."/>
            <person name="Ohm R.A."/>
            <person name="Grigoriev I.V."/>
            <person name="Pringle A."/>
        </authorList>
    </citation>
    <scope>NUCLEOTIDE SEQUENCE [LARGE SCALE GENOMIC DNA]</scope>
    <source>
        <strain evidence="1 2">SKay4041</strain>
    </source>
</reference>
<keyword evidence="2" id="KW-1185">Reference proteome</keyword>
<dbReference type="AlphaFoldDB" id="A0A2A9NNT3"/>
<organism evidence="1 2">
    <name type="scientific">Amanita thiersii Skay4041</name>
    <dbReference type="NCBI Taxonomy" id="703135"/>
    <lineage>
        <taxon>Eukaryota</taxon>
        <taxon>Fungi</taxon>
        <taxon>Dikarya</taxon>
        <taxon>Basidiomycota</taxon>
        <taxon>Agaricomycotina</taxon>
        <taxon>Agaricomycetes</taxon>
        <taxon>Agaricomycetidae</taxon>
        <taxon>Agaricales</taxon>
        <taxon>Pluteineae</taxon>
        <taxon>Amanitaceae</taxon>
        <taxon>Amanita</taxon>
    </lineage>
</organism>
<evidence type="ECO:0000313" key="2">
    <source>
        <dbReference type="Proteomes" id="UP000242287"/>
    </source>
</evidence>
<name>A0A2A9NNT3_9AGAR</name>
<proteinExistence type="predicted"/>
<gene>
    <name evidence="1" type="ORF">AMATHDRAFT_60196</name>
</gene>
<evidence type="ECO:0000313" key="1">
    <source>
        <dbReference type="EMBL" id="PFH50984.1"/>
    </source>
</evidence>
<sequence length="58" mass="6611">MDVARQQVAHIRFYYVVLLLTLEPLTRSHYRHAPSVVCSSSAPETDMKADAFAFLSRN</sequence>
<protein>
    <submittedName>
        <fullName evidence="1">Uncharacterized protein</fullName>
    </submittedName>
</protein>